<organism evidence="1 2">
    <name type="scientific">Leptospira alexanderi serovar Manhao 3 str. L 60</name>
    <dbReference type="NCBI Taxonomy" id="1049759"/>
    <lineage>
        <taxon>Bacteria</taxon>
        <taxon>Pseudomonadati</taxon>
        <taxon>Spirochaetota</taxon>
        <taxon>Spirochaetia</taxon>
        <taxon>Leptospirales</taxon>
        <taxon>Leptospiraceae</taxon>
        <taxon>Leptospira</taxon>
    </lineage>
</organism>
<dbReference type="EMBL" id="AHMT02000024">
    <property type="protein sequence ID" value="EQA63092.1"/>
    <property type="molecule type" value="Genomic_DNA"/>
</dbReference>
<accession>V6I181</accession>
<dbReference type="Proteomes" id="UP000018747">
    <property type="component" value="Unassembled WGS sequence"/>
</dbReference>
<keyword evidence="2" id="KW-1185">Reference proteome</keyword>
<protein>
    <submittedName>
        <fullName evidence="1">Uncharacterized protein</fullName>
    </submittedName>
</protein>
<proteinExistence type="predicted"/>
<evidence type="ECO:0000313" key="1">
    <source>
        <dbReference type="EMBL" id="EQA63092.1"/>
    </source>
</evidence>
<sequence>MRSRIRFKIGLGEKGKNAIFIREIRYVSFCLSFGLKKIEKQYGNVRVKIYSFWI</sequence>
<dbReference type="AlphaFoldDB" id="V6I181"/>
<evidence type="ECO:0000313" key="2">
    <source>
        <dbReference type="Proteomes" id="UP000018747"/>
    </source>
</evidence>
<gene>
    <name evidence="1" type="ORF">LEP1GSC062_3690</name>
</gene>
<name>V6I181_9LEPT</name>
<reference evidence="1" key="1">
    <citation type="submission" date="2013-05" db="EMBL/GenBank/DDBJ databases">
        <authorList>
            <person name="Harkins D.M."/>
            <person name="Durkin A.S."/>
            <person name="Brinkac L.M."/>
            <person name="Haft D.H."/>
            <person name="Selengut J.D."/>
            <person name="Sanka R."/>
            <person name="DePew J."/>
            <person name="Purushe J."/>
            <person name="Hartskeerl R.A."/>
            <person name="Ahmed A."/>
            <person name="van der Linden H."/>
            <person name="Goris M.G.A."/>
            <person name="Vinetz J.M."/>
            <person name="Sutton G.G."/>
            <person name="Nierman W.C."/>
            <person name="Fouts D.E."/>
        </authorList>
    </citation>
    <scope>NUCLEOTIDE SEQUENCE [LARGE SCALE GENOMIC DNA]</scope>
    <source>
        <strain evidence="1">L 60</strain>
    </source>
</reference>
<comment type="caution">
    <text evidence="1">The sequence shown here is derived from an EMBL/GenBank/DDBJ whole genome shotgun (WGS) entry which is preliminary data.</text>
</comment>